<dbReference type="Gene3D" id="2.40.50.480">
    <property type="match status" value="1"/>
</dbReference>
<evidence type="ECO:0000313" key="2">
    <source>
        <dbReference type="EMBL" id="SPP30153.1"/>
    </source>
</evidence>
<organism evidence="1 3">
    <name type="scientific">Brochothrix thermosphacta</name>
    <name type="common">Microbacterium thermosphactum</name>
    <dbReference type="NCBI Taxonomy" id="2756"/>
    <lineage>
        <taxon>Bacteria</taxon>
        <taxon>Bacillati</taxon>
        <taxon>Bacillota</taxon>
        <taxon>Bacilli</taxon>
        <taxon>Bacillales</taxon>
        <taxon>Listeriaceae</taxon>
        <taxon>Brochothrix</taxon>
    </lineage>
</organism>
<dbReference type="EMBL" id="OUNC01000067">
    <property type="protein sequence ID" value="SPP30153.1"/>
    <property type="molecule type" value="Genomic_DNA"/>
</dbReference>
<dbReference type="KEGG" id="bths:CNY62_06775"/>
<dbReference type="EMBL" id="CP023483">
    <property type="protein sequence ID" value="ATF26116.1"/>
    <property type="molecule type" value="Genomic_DNA"/>
</dbReference>
<evidence type="ECO:0000313" key="4">
    <source>
        <dbReference type="Proteomes" id="UP000270190"/>
    </source>
</evidence>
<dbReference type="InterPro" id="IPR036166">
    <property type="entry name" value="YxeA-like_sf"/>
</dbReference>
<dbReference type="Proteomes" id="UP000270190">
    <property type="component" value="Unassembled WGS sequence"/>
</dbReference>
<reference evidence="4" key="3">
    <citation type="submission" date="2018-04" db="EMBL/GenBank/DDBJ databases">
        <authorList>
            <person name="Illikoud N."/>
        </authorList>
    </citation>
    <scope>NUCLEOTIDE SEQUENCE [LARGE SCALE GENOMIC DNA]</scope>
</reference>
<reference evidence="2" key="2">
    <citation type="submission" date="2018-04" db="EMBL/GenBank/DDBJ databases">
        <authorList>
            <person name="Go L.Y."/>
            <person name="Mitchell J.A."/>
        </authorList>
    </citation>
    <scope>NUCLEOTIDE SEQUENCE</scope>
    <source>
        <strain evidence="2">BSAS1 3</strain>
    </source>
</reference>
<dbReference type="Pfam" id="PF06486">
    <property type="entry name" value="DUF1093"/>
    <property type="match status" value="1"/>
</dbReference>
<dbReference type="Proteomes" id="UP000243591">
    <property type="component" value="Chromosome"/>
</dbReference>
<dbReference type="GeneID" id="66537217"/>
<protein>
    <submittedName>
        <fullName evidence="1">DUF1093 domain-containing protein</fullName>
    </submittedName>
</protein>
<dbReference type="PANTHER" id="PTHR36433">
    <property type="entry name" value="HYPOTHETICAL CYTOSOLIC PROTEIN"/>
    <property type="match status" value="1"/>
</dbReference>
<name>A0A1D2JY25_BROTH</name>
<dbReference type="RefSeq" id="WP_029090901.1">
    <property type="nucleotide sequence ID" value="NZ_CBCPHX010000006.1"/>
</dbReference>
<dbReference type="AlphaFoldDB" id="A0A1D2JY25"/>
<evidence type="ECO:0000313" key="3">
    <source>
        <dbReference type="Proteomes" id="UP000243591"/>
    </source>
</evidence>
<dbReference type="PANTHER" id="PTHR36433:SF2">
    <property type="entry name" value="YXEA FAMILY PROTEIN"/>
    <property type="match status" value="1"/>
</dbReference>
<reference evidence="1 3" key="1">
    <citation type="submission" date="2017-09" db="EMBL/GenBank/DDBJ databases">
        <title>Complete Genome Sequences of Two Strains of the Meat Spoilage Bacterium Brochothrix thermosphacta Isolated from Ground Chicken.</title>
        <authorList>
            <person name="Paoli G.C."/>
            <person name="Wijey C."/>
            <person name="Chen C.-Y."/>
            <person name="Nguyen L."/>
            <person name="Yan X."/>
            <person name="Irwin P.L."/>
        </authorList>
    </citation>
    <scope>NUCLEOTIDE SEQUENCE [LARGE SCALE GENOMIC DNA]</scope>
    <source>
        <strain evidence="1 3">BI</strain>
    </source>
</reference>
<accession>A0A1D2JY25</accession>
<proteinExistence type="predicted"/>
<keyword evidence="3" id="KW-1185">Reference proteome</keyword>
<dbReference type="NCBIfam" id="TIGR01655">
    <property type="entry name" value="yxeA_fam"/>
    <property type="match status" value="1"/>
</dbReference>
<dbReference type="SUPFAM" id="SSF159121">
    <property type="entry name" value="BC4932-like"/>
    <property type="match status" value="1"/>
</dbReference>
<dbReference type="InterPro" id="IPR006542">
    <property type="entry name" value="DUF1093"/>
</dbReference>
<sequence length="114" mass="13179">MKYFLGVLILAVLLFGGYNWYMGQTNDYYVKITNEGKKVVTKADNETYTSYAYELNGYDEDGTKKVMAFNGNLERPLKLNHYLKVSEFKHKSGVKTYEEVQFKDIPDKAKAPLK</sequence>
<evidence type="ECO:0000313" key="1">
    <source>
        <dbReference type="EMBL" id="ATF26116.1"/>
    </source>
</evidence>
<dbReference type="STRING" id="2756.BFR44_09725"/>
<gene>
    <name evidence="2" type="ORF">BTBSAS_70004</name>
    <name evidence="1" type="ORF">CNY62_06775</name>
</gene>
<dbReference type="OrthoDB" id="8719215at2"/>